<feature type="active site" description="Charge relay system" evidence="2">
    <location>
        <position position="128"/>
    </location>
</feature>
<evidence type="ECO:0000256" key="2">
    <source>
        <dbReference type="PIRSR" id="PIRSR001221-1"/>
    </source>
</evidence>
<dbReference type="PIRSF" id="PIRSF001221">
    <property type="entry name" value="Amidase_fungi"/>
    <property type="match status" value="1"/>
</dbReference>
<keyword evidence="4" id="KW-1133">Transmembrane helix</keyword>
<evidence type="ECO:0000256" key="4">
    <source>
        <dbReference type="SAM" id="Phobius"/>
    </source>
</evidence>
<gene>
    <name evidence="6" type="ORF">BaRGS_00022145</name>
</gene>
<keyword evidence="7" id="KW-1185">Reference proteome</keyword>
<dbReference type="PROSITE" id="PS00571">
    <property type="entry name" value="AMIDASES"/>
    <property type="match status" value="1"/>
</dbReference>
<dbReference type="Proteomes" id="UP001519460">
    <property type="component" value="Unassembled WGS sequence"/>
</dbReference>
<feature type="region of interest" description="Disordered" evidence="3">
    <location>
        <begin position="507"/>
        <end position="531"/>
    </location>
</feature>
<keyword evidence="4" id="KW-0812">Transmembrane</keyword>
<keyword evidence="4" id="KW-0472">Membrane</keyword>
<dbReference type="PANTHER" id="PTHR43372">
    <property type="entry name" value="FATTY-ACID AMIDE HYDROLASE"/>
    <property type="match status" value="1"/>
</dbReference>
<protein>
    <recommendedName>
        <fullName evidence="5">Amidase domain-containing protein</fullName>
    </recommendedName>
</protein>
<feature type="transmembrane region" description="Helical" evidence="4">
    <location>
        <begin position="6"/>
        <end position="27"/>
    </location>
</feature>
<dbReference type="InterPro" id="IPR052739">
    <property type="entry name" value="FAAH2"/>
</dbReference>
<dbReference type="Pfam" id="PF01425">
    <property type="entry name" value="Amidase"/>
    <property type="match status" value="2"/>
</dbReference>
<evidence type="ECO:0000259" key="5">
    <source>
        <dbReference type="Pfam" id="PF01425"/>
    </source>
</evidence>
<name>A0ABD0KI07_9CAEN</name>
<comment type="caution">
    <text evidence="6">The sequence shown here is derived from an EMBL/GenBank/DDBJ whole genome shotgun (WGS) entry which is preliminary data.</text>
</comment>
<organism evidence="6 7">
    <name type="scientific">Batillaria attramentaria</name>
    <dbReference type="NCBI Taxonomy" id="370345"/>
    <lineage>
        <taxon>Eukaryota</taxon>
        <taxon>Metazoa</taxon>
        <taxon>Spiralia</taxon>
        <taxon>Lophotrochozoa</taxon>
        <taxon>Mollusca</taxon>
        <taxon>Gastropoda</taxon>
        <taxon>Caenogastropoda</taxon>
        <taxon>Sorbeoconcha</taxon>
        <taxon>Cerithioidea</taxon>
        <taxon>Batillariidae</taxon>
        <taxon>Batillaria</taxon>
    </lineage>
</organism>
<dbReference type="InterPro" id="IPR036928">
    <property type="entry name" value="AS_sf"/>
</dbReference>
<reference evidence="6 7" key="1">
    <citation type="journal article" date="2023" name="Sci. Data">
        <title>Genome assembly of the Korean intertidal mud-creeper Batillaria attramentaria.</title>
        <authorList>
            <person name="Patra A.K."/>
            <person name="Ho P.T."/>
            <person name="Jun S."/>
            <person name="Lee S.J."/>
            <person name="Kim Y."/>
            <person name="Won Y.J."/>
        </authorList>
    </citation>
    <scope>NUCLEOTIDE SEQUENCE [LARGE SCALE GENOMIC DNA]</scope>
    <source>
        <strain evidence="6">Wonlab-2016</strain>
    </source>
</reference>
<feature type="domain" description="Amidase" evidence="5">
    <location>
        <begin position="67"/>
        <end position="290"/>
    </location>
</feature>
<sequence length="531" mass="56887">MSVLRSVLYVLISAFTLVLGPLVWLIFRIIYGTKGRSVSKVTNPLLLQSATSLAKKIRAREVTAEAVMEAFIARAREVNTIINAIVAERYSDALEEAKAVDRVLSQKTIPEEYSVERKPLLGVPLTVKEAFAWKGMPNSSGLVSRKDVVADHDSPAVHNLKQAGMIPFASTNVSELCMWFESANKVYGRTKNAYDDNRIVGGSSGGEGCILSSGASLMGVGSDIGGSIRMPAFFNGVFGHRPSKDVVPNEGQHPPATGGQIALLATGPMCRYAEDLLPALKIMAGPGAAKLKLNTKVDISKVRVFSMDDDGGSLLALDHLGRMCGAAAESIHLHLMKYSLEMWSAKMAAGAGTKFACFMARGEESGKKVNCFLEFLKWLVRCSSHTLPAIGLGMAEVFTPDNDPNIPKLLTMLDALHKEIVDLLGDNGVLLYPSHPCPAPYHNHPILTPFNFTYTAIFNALALPVTQVPLGLSKEGLPLGLQVVAAPYQDHLTIAVAKELEKGFGGWASPGGDRGATTGAENGQELKDKSS</sequence>
<dbReference type="InterPro" id="IPR023631">
    <property type="entry name" value="Amidase_dom"/>
</dbReference>
<dbReference type="EMBL" id="JACVVK020000176">
    <property type="protein sequence ID" value="KAK7486620.1"/>
    <property type="molecule type" value="Genomic_DNA"/>
</dbReference>
<comment type="similarity">
    <text evidence="1">Belongs to the amidase family.</text>
</comment>
<dbReference type="SUPFAM" id="SSF75304">
    <property type="entry name" value="Amidase signature (AS) enzymes"/>
    <property type="match status" value="1"/>
</dbReference>
<evidence type="ECO:0000313" key="7">
    <source>
        <dbReference type="Proteomes" id="UP001519460"/>
    </source>
</evidence>
<accession>A0ABD0KI07</accession>
<dbReference type="InterPro" id="IPR020556">
    <property type="entry name" value="Amidase_CS"/>
</dbReference>
<evidence type="ECO:0000256" key="1">
    <source>
        <dbReference type="ARBA" id="ARBA00009199"/>
    </source>
</evidence>
<dbReference type="Gene3D" id="3.90.1300.10">
    <property type="entry name" value="Amidase signature (AS) domain"/>
    <property type="match status" value="1"/>
</dbReference>
<feature type="domain" description="Amidase" evidence="5">
    <location>
        <begin position="409"/>
        <end position="493"/>
    </location>
</feature>
<proteinExistence type="inferred from homology"/>
<feature type="active site" description="Acyl-ester intermediate" evidence="2">
    <location>
        <position position="227"/>
    </location>
</feature>
<dbReference type="PANTHER" id="PTHR43372:SF4">
    <property type="entry name" value="FATTY-ACID AMIDE HYDROLASE 2"/>
    <property type="match status" value="1"/>
</dbReference>
<evidence type="ECO:0000256" key="3">
    <source>
        <dbReference type="SAM" id="MobiDB-lite"/>
    </source>
</evidence>
<dbReference type="AlphaFoldDB" id="A0ABD0KI07"/>
<evidence type="ECO:0000313" key="6">
    <source>
        <dbReference type="EMBL" id="KAK7486620.1"/>
    </source>
</evidence>
<feature type="active site" description="Charge relay system" evidence="2">
    <location>
        <position position="203"/>
    </location>
</feature>